<dbReference type="EMBL" id="FOLE01000014">
    <property type="protein sequence ID" value="SFC95784.1"/>
    <property type="molecule type" value="Genomic_DNA"/>
</dbReference>
<gene>
    <name evidence="2" type="ORF">SAMN05421780_11438</name>
</gene>
<protein>
    <submittedName>
        <fullName evidence="2">Por secretion system C-terminal sorting domain-containing protein</fullName>
    </submittedName>
</protein>
<dbReference type="InterPro" id="IPR007110">
    <property type="entry name" value="Ig-like_dom"/>
</dbReference>
<dbReference type="STRING" id="927664.SAMN05421780_11438"/>
<proteinExistence type="predicted"/>
<dbReference type="Proteomes" id="UP000199514">
    <property type="component" value="Unassembled WGS sequence"/>
</dbReference>
<dbReference type="NCBIfam" id="TIGR04183">
    <property type="entry name" value="Por_Secre_tail"/>
    <property type="match status" value="1"/>
</dbReference>
<dbReference type="AlphaFoldDB" id="A0A1I1NDJ2"/>
<dbReference type="PROSITE" id="PS50835">
    <property type="entry name" value="IG_LIKE"/>
    <property type="match status" value="1"/>
</dbReference>
<dbReference type="RefSeq" id="WP_091516492.1">
    <property type="nucleotide sequence ID" value="NZ_FOLE01000014.1"/>
</dbReference>
<sequence length="847" mass="91138">MKKQIDFASSGKGTPLPEKLFMTLRALKRFSTKLTAVAAVVCGMSATTAQAQTDIVCNGGFEVFGNSNTVCTTVLSTESVIDLSNCWYSDNFSPDYFIDCDGNGNVDNTYNPWTIPNKPTTSNGNRRYMGIGTCFNASAAGLSGTTWLEYTAQNLSSNLEAGVQYHVSFRIRRAQWVNSSSTFAQRIGLALMPTNQEPAPTTTPIVSLAVTNQTSSTEWLTVEGLYTATGTEGGANNPPKIVIGQFGAGDNNSYFFIDDVHFVRKPSDVCNIVCNGGFEVFGNSNTICTSILGTESVIDLSNCWYSDNFSPDYFIDCDGNGNVDNTYNPWAILNKPTTSTGNRRYIGIGTCFNASAAGLSTTPGTTWLEYSAQNLSSNLEAGVQYHVSFRIRRAQWVNSSSTFAQRIGLALMPTNQEPAPTTTPIVSLAVTKQTTTTEWLTVEGLYTATGTEGGANNPPKIVIGQFGAGDNNSYFFIDDVSINKQTVTWNIVANVTTSGGNAYTCPGQSITYSVSNSDAPNDNNWQWYKGANPIQGATQNTLTVTPSLSDIVQNVSYQVRRVCELSNKLQLKFPSETIDKYICTPGTSISLSELPCSASALEVTSPSVTWTFNGTSQPSYNNLLAINVTAPGTYIRKWIVQGVTIVTTFNVKYQIKLSSTPLCSGGTATLTVSGLSGYSIEKVLSWKRNGAEIMFADEVPISYTTNLTGTYTVTVQIARGCIATISYNLTVSNDPICPVEPIGPGGPGEPRIGSGSGQTILQNSPNPATSSTLMSYELSESLTPEALAQNPVRLQIRDVTGKLWYEQSLSESNGSLELNTAHWPSGIYLGSLQHNGKVLAKHKIAIQ</sequence>
<name>A0A1I1NDJ2_9BACT</name>
<evidence type="ECO:0000313" key="2">
    <source>
        <dbReference type="EMBL" id="SFC95784.1"/>
    </source>
</evidence>
<organism evidence="2 3">
    <name type="scientific">Flexibacter flexilis DSM 6793</name>
    <dbReference type="NCBI Taxonomy" id="927664"/>
    <lineage>
        <taxon>Bacteria</taxon>
        <taxon>Pseudomonadati</taxon>
        <taxon>Bacteroidota</taxon>
        <taxon>Cytophagia</taxon>
        <taxon>Cytophagales</taxon>
        <taxon>Flexibacteraceae</taxon>
        <taxon>Flexibacter</taxon>
    </lineage>
</organism>
<evidence type="ECO:0000259" key="1">
    <source>
        <dbReference type="PROSITE" id="PS50835"/>
    </source>
</evidence>
<keyword evidence="3" id="KW-1185">Reference proteome</keyword>
<dbReference type="Gene3D" id="2.60.120.260">
    <property type="entry name" value="Galactose-binding domain-like"/>
    <property type="match status" value="2"/>
</dbReference>
<dbReference type="InterPro" id="IPR026444">
    <property type="entry name" value="Secre_tail"/>
</dbReference>
<accession>A0A1I1NDJ2</accession>
<evidence type="ECO:0000313" key="3">
    <source>
        <dbReference type="Proteomes" id="UP000199514"/>
    </source>
</evidence>
<feature type="domain" description="Ig-like" evidence="1">
    <location>
        <begin position="574"/>
        <end position="634"/>
    </location>
</feature>
<reference evidence="2 3" key="1">
    <citation type="submission" date="2016-10" db="EMBL/GenBank/DDBJ databases">
        <authorList>
            <person name="de Groot N.N."/>
        </authorList>
    </citation>
    <scope>NUCLEOTIDE SEQUENCE [LARGE SCALE GENOMIC DNA]</scope>
    <source>
        <strain evidence="2 3">DSM 6793</strain>
    </source>
</reference>